<gene>
    <name evidence="1" type="ORF">SAMN05660862_2278</name>
</gene>
<evidence type="ECO:0000313" key="1">
    <source>
        <dbReference type="EMBL" id="SMG32647.1"/>
    </source>
</evidence>
<dbReference type="STRING" id="561061.SAMN05660862_2278"/>
<dbReference type="EMBL" id="FXAU01000003">
    <property type="protein sequence ID" value="SMG32647.1"/>
    <property type="molecule type" value="Genomic_DNA"/>
</dbReference>
<dbReference type="Proteomes" id="UP000192980">
    <property type="component" value="Unassembled WGS sequence"/>
</dbReference>
<keyword evidence="2" id="KW-1185">Reference proteome</keyword>
<dbReference type="AlphaFoldDB" id="A0A1X7JY17"/>
<protein>
    <submittedName>
        <fullName evidence="1">Uncharacterized protein</fullName>
    </submittedName>
</protein>
<accession>A0A1X7JY17</accession>
<reference evidence="1 2" key="1">
    <citation type="submission" date="2017-04" db="EMBL/GenBank/DDBJ databases">
        <authorList>
            <person name="Afonso C.L."/>
            <person name="Miller P.J."/>
            <person name="Scott M.A."/>
            <person name="Spackman E."/>
            <person name="Goraichik I."/>
            <person name="Dimitrov K.M."/>
            <person name="Suarez D.L."/>
            <person name="Swayne D.E."/>
        </authorList>
    </citation>
    <scope>NUCLEOTIDE SEQUENCE [LARGE SCALE GENOMIC DNA]</scope>
    <source>
        <strain evidence="1 2">DSM 22418</strain>
    </source>
</reference>
<evidence type="ECO:0000313" key="2">
    <source>
        <dbReference type="Proteomes" id="UP000192980"/>
    </source>
</evidence>
<name>A0A1X7JY17_9SPHI</name>
<sequence>MKAFLKLETALQQMRTKNGRAYCYYLARSKRADRGKQYMRVVNKLFVK</sequence>
<proteinExistence type="predicted"/>
<organism evidence="1 2">
    <name type="scientific">Sphingobacterium psychroaquaticum</name>
    <dbReference type="NCBI Taxonomy" id="561061"/>
    <lineage>
        <taxon>Bacteria</taxon>
        <taxon>Pseudomonadati</taxon>
        <taxon>Bacteroidota</taxon>
        <taxon>Sphingobacteriia</taxon>
        <taxon>Sphingobacteriales</taxon>
        <taxon>Sphingobacteriaceae</taxon>
        <taxon>Sphingobacterium</taxon>
    </lineage>
</organism>